<dbReference type="Gene3D" id="1.25.40.20">
    <property type="entry name" value="Ankyrin repeat-containing domain"/>
    <property type="match status" value="1"/>
</dbReference>
<evidence type="ECO:0000313" key="3">
    <source>
        <dbReference type="Proteomes" id="UP001190700"/>
    </source>
</evidence>
<feature type="region of interest" description="Disordered" evidence="1">
    <location>
        <begin position="113"/>
        <end position="217"/>
    </location>
</feature>
<evidence type="ECO:0008006" key="4">
    <source>
        <dbReference type="Google" id="ProtNLM"/>
    </source>
</evidence>
<dbReference type="EMBL" id="LGRX02010896">
    <property type="protein sequence ID" value="KAK3269534.1"/>
    <property type="molecule type" value="Genomic_DNA"/>
</dbReference>
<dbReference type="SUPFAM" id="SSF48403">
    <property type="entry name" value="Ankyrin repeat"/>
    <property type="match status" value="1"/>
</dbReference>
<sequence>CAPVDPTVQDKEGRLPLHIVAEHGLEEMLQVLLSSMPPHAAELKTRAGDTALALALQKGEASSLVAAALRRWSKRGRITPMKPAPAATKEALAVATAEAEAMAEALIAEVEQERLSPNAKSSKRRTRASKSKTPPMSARSAPQAAPGEGRVPGEGTVGTLPRMPDLCPLEVNEETDASSSAATSPAPSPVDQNWRLEEAESLASSSRPRSDSAEFSSRALADAMNSGAHAALRRVGTSGGGSVGICSVC</sequence>
<comment type="caution">
    <text evidence="2">The sequence shown here is derived from an EMBL/GenBank/DDBJ whole genome shotgun (WGS) entry which is preliminary data.</text>
</comment>
<dbReference type="InterPro" id="IPR036770">
    <property type="entry name" value="Ankyrin_rpt-contain_sf"/>
</dbReference>
<gene>
    <name evidence="2" type="ORF">CYMTET_22031</name>
</gene>
<evidence type="ECO:0000313" key="2">
    <source>
        <dbReference type="EMBL" id="KAK3269534.1"/>
    </source>
</evidence>
<dbReference type="InterPro" id="IPR002110">
    <property type="entry name" value="Ankyrin_rpt"/>
</dbReference>
<evidence type="ECO:0000256" key="1">
    <source>
        <dbReference type="SAM" id="MobiDB-lite"/>
    </source>
</evidence>
<feature type="compositionally biased region" description="Basic residues" evidence="1">
    <location>
        <begin position="121"/>
        <end position="130"/>
    </location>
</feature>
<keyword evidence="3" id="KW-1185">Reference proteome</keyword>
<proteinExistence type="predicted"/>
<protein>
    <recommendedName>
        <fullName evidence="4">ANK_REP_REGION domain-containing protein</fullName>
    </recommendedName>
</protein>
<name>A0AAE0G0W2_9CHLO</name>
<reference evidence="2 3" key="1">
    <citation type="journal article" date="2015" name="Genome Biol. Evol.">
        <title>Comparative Genomics of a Bacterivorous Green Alga Reveals Evolutionary Causalities and Consequences of Phago-Mixotrophic Mode of Nutrition.</title>
        <authorList>
            <person name="Burns J.A."/>
            <person name="Paasch A."/>
            <person name="Narechania A."/>
            <person name="Kim E."/>
        </authorList>
    </citation>
    <scope>NUCLEOTIDE SEQUENCE [LARGE SCALE GENOMIC DNA]</scope>
    <source>
        <strain evidence="2 3">PLY_AMNH</strain>
    </source>
</reference>
<feature type="non-terminal residue" evidence="2">
    <location>
        <position position="1"/>
    </location>
</feature>
<dbReference type="AlphaFoldDB" id="A0AAE0G0W2"/>
<dbReference type="Pfam" id="PF13857">
    <property type="entry name" value="Ank_5"/>
    <property type="match status" value="1"/>
</dbReference>
<feature type="compositionally biased region" description="Low complexity" evidence="1">
    <location>
        <begin position="201"/>
        <end position="217"/>
    </location>
</feature>
<accession>A0AAE0G0W2</accession>
<dbReference type="Proteomes" id="UP001190700">
    <property type="component" value="Unassembled WGS sequence"/>
</dbReference>
<organism evidence="2 3">
    <name type="scientific">Cymbomonas tetramitiformis</name>
    <dbReference type="NCBI Taxonomy" id="36881"/>
    <lineage>
        <taxon>Eukaryota</taxon>
        <taxon>Viridiplantae</taxon>
        <taxon>Chlorophyta</taxon>
        <taxon>Pyramimonadophyceae</taxon>
        <taxon>Pyramimonadales</taxon>
        <taxon>Pyramimonadaceae</taxon>
        <taxon>Cymbomonas</taxon>
    </lineage>
</organism>